<keyword evidence="1" id="KW-1133">Transmembrane helix</keyword>
<accession>A0A0F9EVU4</accession>
<dbReference type="EMBL" id="LAZR01023526">
    <property type="protein sequence ID" value="KKL78219.1"/>
    <property type="molecule type" value="Genomic_DNA"/>
</dbReference>
<organism evidence="2">
    <name type="scientific">marine sediment metagenome</name>
    <dbReference type="NCBI Taxonomy" id="412755"/>
    <lineage>
        <taxon>unclassified sequences</taxon>
        <taxon>metagenomes</taxon>
        <taxon>ecological metagenomes</taxon>
    </lineage>
</organism>
<keyword evidence="1" id="KW-0472">Membrane</keyword>
<reference evidence="2" key="1">
    <citation type="journal article" date="2015" name="Nature">
        <title>Complex archaea that bridge the gap between prokaryotes and eukaryotes.</title>
        <authorList>
            <person name="Spang A."/>
            <person name="Saw J.H."/>
            <person name="Jorgensen S.L."/>
            <person name="Zaremba-Niedzwiedzka K."/>
            <person name="Martijn J."/>
            <person name="Lind A.E."/>
            <person name="van Eijk R."/>
            <person name="Schleper C."/>
            <person name="Guy L."/>
            <person name="Ettema T.J."/>
        </authorList>
    </citation>
    <scope>NUCLEOTIDE SEQUENCE</scope>
</reference>
<feature type="transmembrane region" description="Helical" evidence="1">
    <location>
        <begin position="7"/>
        <end position="26"/>
    </location>
</feature>
<proteinExistence type="predicted"/>
<feature type="transmembrane region" description="Helical" evidence="1">
    <location>
        <begin position="77"/>
        <end position="100"/>
    </location>
</feature>
<protein>
    <submittedName>
        <fullName evidence="2">Uncharacterized protein</fullName>
    </submittedName>
</protein>
<feature type="transmembrane region" description="Helical" evidence="1">
    <location>
        <begin position="46"/>
        <end position="70"/>
    </location>
</feature>
<evidence type="ECO:0000313" key="2">
    <source>
        <dbReference type="EMBL" id="KKL78219.1"/>
    </source>
</evidence>
<dbReference type="AlphaFoldDB" id="A0A0F9EVU4"/>
<name>A0A0F9EVU4_9ZZZZ</name>
<keyword evidence="1" id="KW-0812">Transmembrane</keyword>
<feature type="transmembrane region" description="Helical" evidence="1">
    <location>
        <begin position="106"/>
        <end position="128"/>
    </location>
</feature>
<sequence length="132" mass="14004">MGKLVSYISILVAIDLLFLITGQLSVNSPTSVIMGAILSPGSMTTSQWWSLLITGGIALLTVGAAVVVGVISRSFELIIFIPMAVALAALVGDFATVFVYLASFNIVLATVIMTPIMIIFVITIVEWLRGKD</sequence>
<comment type="caution">
    <text evidence="2">The sequence shown here is derived from an EMBL/GenBank/DDBJ whole genome shotgun (WGS) entry which is preliminary data.</text>
</comment>
<evidence type="ECO:0000256" key="1">
    <source>
        <dbReference type="SAM" id="Phobius"/>
    </source>
</evidence>
<gene>
    <name evidence="2" type="ORF">LCGC14_2027020</name>
</gene>